<accession>A0A3L7AH30</accession>
<evidence type="ECO:0000313" key="2">
    <source>
        <dbReference type="Proteomes" id="UP000269692"/>
    </source>
</evidence>
<protein>
    <submittedName>
        <fullName evidence="1">4-oxalocrotonate tautomerase</fullName>
    </submittedName>
</protein>
<reference evidence="1 2" key="1">
    <citation type="submission" date="2018-10" db="EMBL/GenBank/DDBJ databases">
        <title>Xanthobacter tagetidis genome sequencing and assembly.</title>
        <authorList>
            <person name="Maclea K.S."/>
            <person name="Goen A.E."/>
            <person name="Fatima S.A."/>
        </authorList>
    </citation>
    <scope>NUCLEOTIDE SEQUENCE [LARGE SCALE GENOMIC DNA]</scope>
    <source>
        <strain evidence="1 2">ATCC 700314</strain>
    </source>
</reference>
<dbReference type="OrthoDB" id="8098375at2"/>
<comment type="caution">
    <text evidence="1">The sequence shown here is derived from an EMBL/GenBank/DDBJ whole genome shotgun (WGS) entry which is preliminary data.</text>
</comment>
<dbReference type="RefSeq" id="WP_121623002.1">
    <property type="nucleotide sequence ID" value="NZ_JACIIW010000002.1"/>
</dbReference>
<dbReference type="Gene3D" id="3.30.429.10">
    <property type="entry name" value="Macrophage Migration Inhibitory Factor"/>
    <property type="match status" value="2"/>
</dbReference>
<dbReference type="SUPFAM" id="SSF55331">
    <property type="entry name" value="Tautomerase/MIF"/>
    <property type="match status" value="1"/>
</dbReference>
<evidence type="ECO:0000313" key="1">
    <source>
        <dbReference type="EMBL" id="RLP78988.1"/>
    </source>
</evidence>
<keyword evidence="2" id="KW-1185">Reference proteome</keyword>
<dbReference type="AlphaFoldDB" id="A0A3L7AH30"/>
<name>A0A3L7AH30_9HYPH</name>
<dbReference type="EMBL" id="RCTF01000006">
    <property type="protein sequence ID" value="RLP78988.1"/>
    <property type="molecule type" value="Genomic_DNA"/>
</dbReference>
<gene>
    <name evidence="1" type="ORF">D9R14_09040</name>
</gene>
<dbReference type="InterPro" id="IPR014347">
    <property type="entry name" value="Tautomerase/MIF_sf"/>
</dbReference>
<organism evidence="1 2">
    <name type="scientific">Xanthobacter tagetidis</name>
    <dbReference type="NCBI Taxonomy" id="60216"/>
    <lineage>
        <taxon>Bacteria</taxon>
        <taxon>Pseudomonadati</taxon>
        <taxon>Pseudomonadota</taxon>
        <taxon>Alphaproteobacteria</taxon>
        <taxon>Hyphomicrobiales</taxon>
        <taxon>Xanthobacteraceae</taxon>
        <taxon>Xanthobacter</taxon>
    </lineage>
</organism>
<sequence>MPIMDVRYAAGTLDAAAKADLAARLTDVLIKMEGGANTPGGRAFAWVFFTAFAADDWWIGGRTDGTYVTGPGKFLVNVFIPEGYMNVAHKNEVHAWVAEEIAGATGCSDPAGSLLTVINEVTEGNWGDGGQPISLESIARTVGQDGGPRPIWSRAYFEAKARAMAAAGYPADTGGMLPSLRPQLLAAAAEPA</sequence>
<proteinExistence type="predicted"/>
<dbReference type="Proteomes" id="UP000269692">
    <property type="component" value="Unassembled WGS sequence"/>
</dbReference>